<dbReference type="EMBL" id="WJEC01000814">
    <property type="protein sequence ID" value="KAF7480914.1"/>
    <property type="molecule type" value="Genomic_DNA"/>
</dbReference>
<keyword evidence="4" id="KW-1185">Reference proteome</keyword>
<gene>
    <name evidence="2" type="ORF">GHT09_007879</name>
    <name evidence="3" type="ORF">MONAX_5E000423</name>
</gene>
<accession>A0A5E4AZU6</accession>
<reference evidence="2" key="2">
    <citation type="submission" date="2020-08" db="EMBL/GenBank/DDBJ databases">
        <authorList>
            <person name="Shumante A."/>
            <person name="Zimin A.V."/>
            <person name="Puiu D."/>
            <person name="Salzberg S.L."/>
        </authorList>
    </citation>
    <scope>NUCLEOTIDE SEQUENCE</scope>
    <source>
        <strain evidence="2">WC2-LM</strain>
        <tissue evidence="2">Liver</tissue>
    </source>
</reference>
<dbReference type="Proteomes" id="UP000335636">
    <property type="component" value="Unassembled WGS sequence"/>
</dbReference>
<feature type="region of interest" description="Disordered" evidence="1">
    <location>
        <begin position="26"/>
        <end position="51"/>
    </location>
</feature>
<reference evidence="3 4" key="1">
    <citation type="submission" date="2019-04" db="EMBL/GenBank/DDBJ databases">
        <authorList>
            <person name="Alioto T."/>
            <person name="Alioto T."/>
        </authorList>
    </citation>
    <scope>NUCLEOTIDE SEQUENCE [LARGE SCALE GENOMIC DNA]</scope>
</reference>
<evidence type="ECO:0000313" key="3">
    <source>
        <dbReference type="EMBL" id="VTJ62914.1"/>
    </source>
</evidence>
<evidence type="ECO:0000313" key="2">
    <source>
        <dbReference type="EMBL" id="KAF7480914.1"/>
    </source>
</evidence>
<protein>
    <submittedName>
        <fullName evidence="3">Uncharacterized protein</fullName>
    </submittedName>
</protein>
<evidence type="ECO:0000256" key="1">
    <source>
        <dbReference type="SAM" id="MobiDB-lite"/>
    </source>
</evidence>
<name>A0A5E4AZU6_MARMO</name>
<proteinExistence type="predicted"/>
<organism evidence="3 4">
    <name type="scientific">Marmota monax</name>
    <name type="common">Woodchuck</name>
    <dbReference type="NCBI Taxonomy" id="9995"/>
    <lineage>
        <taxon>Eukaryota</taxon>
        <taxon>Metazoa</taxon>
        <taxon>Chordata</taxon>
        <taxon>Craniata</taxon>
        <taxon>Vertebrata</taxon>
        <taxon>Euteleostomi</taxon>
        <taxon>Mammalia</taxon>
        <taxon>Eutheria</taxon>
        <taxon>Euarchontoglires</taxon>
        <taxon>Glires</taxon>
        <taxon>Rodentia</taxon>
        <taxon>Sciuromorpha</taxon>
        <taxon>Sciuridae</taxon>
        <taxon>Xerinae</taxon>
        <taxon>Marmotini</taxon>
        <taxon>Marmota</taxon>
    </lineage>
</organism>
<evidence type="ECO:0000313" key="4">
    <source>
        <dbReference type="Proteomes" id="UP000335636"/>
    </source>
</evidence>
<dbReference type="Proteomes" id="UP000662637">
    <property type="component" value="Unassembled WGS sequence"/>
</dbReference>
<dbReference type="EMBL" id="CABDUW010000213">
    <property type="protein sequence ID" value="VTJ62914.1"/>
    <property type="molecule type" value="Genomic_DNA"/>
</dbReference>
<sequence>MARRPAPSYQPRNIVTAAVPACDAERRRRCSQSPGRVRRLPARQLIPGALG</sequence>
<dbReference type="AlphaFoldDB" id="A0A5E4AZU6"/>